<dbReference type="Proteomes" id="UP000007735">
    <property type="component" value="Chromosome"/>
</dbReference>
<feature type="domain" description="AAA+ ATPase" evidence="1">
    <location>
        <begin position="36"/>
        <end position="395"/>
    </location>
</feature>
<dbReference type="InterPro" id="IPR051396">
    <property type="entry name" value="Bact_Antivir_Def_Nuclease"/>
</dbReference>
<dbReference type="PATRIC" id="fig|380.5.peg.4150"/>
<dbReference type="PANTHER" id="PTHR43581">
    <property type="entry name" value="ATP/GTP PHOSPHATASE"/>
    <property type="match status" value="1"/>
</dbReference>
<dbReference type="InterPro" id="IPR003593">
    <property type="entry name" value="AAA+_ATPase"/>
</dbReference>
<dbReference type="SMART" id="SM00382">
    <property type="entry name" value="AAA"/>
    <property type="match status" value="1"/>
</dbReference>
<organism evidence="2 3">
    <name type="scientific">Sinorhizobium fredii (strain HH103)</name>
    <dbReference type="NCBI Taxonomy" id="1117943"/>
    <lineage>
        <taxon>Bacteria</taxon>
        <taxon>Pseudomonadati</taxon>
        <taxon>Pseudomonadota</taxon>
        <taxon>Alphaproteobacteria</taxon>
        <taxon>Hyphomicrobiales</taxon>
        <taxon>Rhizobiaceae</taxon>
        <taxon>Sinorhizobium/Ensifer group</taxon>
        <taxon>Sinorhizobium</taxon>
    </lineage>
</organism>
<dbReference type="SUPFAM" id="SSF52540">
    <property type="entry name" value="P-loop containing nucleoside triphosphate hydrolases"/>
    <property type="match status" value="1"/>
</dbReference>
<evidence type="ECO:0000313" key="2">
    <source>
        <dbReference type="EMBL" id="CCE98421.1"/>
    </source>
</evidence>
<dbReference type="GO" id="GO:0016887">
    <property type="term" value="F:ATP hydrolysis activity"/>
    <property type="evidence" value="ECO:0007669"/>
    <property type="project" value="InterPro"/>
</dbReference>
<dbReference type="InterPro" id="IPR027417">
    <property type="entry name" value="P-loop_NTPase"/>
</dbReference>
<proteinExistence type="predicted"/>
<dbReference type="EMBL" id="HE616890">
    <property type="protein sequence ID" value="CCE98421.1"/>
    <property type="molecule type" value="Genomic_DNA"/>
</dbReference>
<evidence type="ECO:0000313" key="3">
    <source>
        <dbReference type="Proteomes" id="UP000007735"/>
    </source>
</evidence>
<evidence type="ECO:0000259" key="1">
    <source>
        <dbReference type="SMART" id="SM00382"/>
    </source>
</evidence>
<dbReference type="eggNOG" id="COG3950">
    <property type="taxonomic scope" value="Bacteria"/>
</dbReference>
<dbReference type="PANTHER" id="PTHR43581:SF2">
    <property type="entry name" value="EXCINUCLEASE ATPASE SUBUNIT"/>
    <property type="match status" value="1"/>
</dbReference>
<dbReference type="AlphaFoldDB" id="G9A6B1"/>
<dbReference type="Gene3D" id="3.40.50.300">
    <property type="entry name" value="P-loop containing nucleotide triphosphate hydrolases"/>
    <property type="match status" value="1"/>
</dbReference>
<gene>
    <name evidence="2" type="ordered locus">SFHH103_03930</name>
</gene>
<protein>
    <recommendedName>
        <fullName evidence="1">AAA+ ATPase domain-containing protein</fullName>
    </recommendedName>
</protein>
<name>G9A6B1_SINF1</name>
<dbReference type="KEGG" id="sfh:SFHH103_03930"/>
<dbReference type="InterPro" id="IPR003959">
    <property type="entry name" value="ATPase_AAA_core"/>
</dbReference>
<dbReference type="HOGENOM" id="CLU_033408_0_0_5"/>
<reference evidence="2 3" key="1">
    <citation type="journal article" date="2012" name="J. Bacteriol.">
        <title>Genome sequence of the soybean symbiont Sinorhizobium fredii HH103.</title>
        <authorList>
            <person name="Weidner S."/>
            <person name="Becker A."/>
            <person name="Bonilla I."/>
            <person name="Jaenicke S."/>
            <person name="Lloret J."/>
            <person name="Margaret I."/>
            <person name="Puhler A."/>
            <person name="Ruiz-Sainz J.E."/>
            <person name="Schneiker-Bekel S."/>
            <person name="Szczepanowski R."/>
            <person name="Vinardell J.M."/>
            <person name="Zehner S."/>
            <person name="Gottfert M."/>
        </authorList>
    </citation>
    <scope>NUCLEOTIDE SEQUENCE [LARGE SCALE GENOMIC DNA]</scope>
    <source>
        <strain evidence="2 3">HH103</strain>
    </source>
</reference>
<accession>G9A6B1</accession>
<dbReference type="Pfam" id="PF13304">
    <property type="entry name" value="AAA_21"/>
    <property type="match status" value="1"/>
</dbReference>
<sequence length="609" mass="68863">MATKRCAVMYLKRIEIENNGPIEYLNYEFPFDDEARPKPVVFVGQNGTGKSILLSHIVNAMISAKSAVYNDTEVEKGMVYKLRSASYISHGKDYYRAYVYFDEKFHQGEIQISTPRRLFEESKGCTPADKNWINIPDDGSSVITSDFFQRDLELREKISKFTLLYFPPNRFEEPAWLNADNLRNITNYASQKRIQGMSNRNVIISSPLRENQSWLLDVIYDSLAIERRVQMMQLAENISVPLMTEAKGPATSLRAAIERFVLTLLRAEGNVNWSVGPRGRRSISISADSKPIAPNLFSLSTGQTALLNIFLTLIRDYDTSDAGFTTLEDIRGLVVIDEIDVHLHTELQHTILPEIIALFPRVQFVLTSHSPLFISGLTKRLGNNGFSLIELPAGSPISVERFSEFEAAYQHFRESARFENDVRAAISESQKPILFTEGSIDVDYISRAASLLDRQGSLEKFRLLDGNGFGGLDKIWKHFDSNIAQLTNRRVTLLYDCDVNKSVASKPGVNRLVLPRQDHRIAKGIENLFPDELIQSAKEANEAFIDVTPAYERTVRATVLQEPERWEVNPDEKRNLADWILEHGTAADFSTFAVIFDLLDQVSTEAASS</sequence>
<dbReference type="GO" id="GO:0005524">
    <property type="term" value="F:ATP binding"/>
    <property type="evidence" value="ECO:0007669"/>
    <property type="project" value="InterPro"/>
</dbReference>